<name>A0AAD5THC3_9FUNG</name>
<dbReference type="EMBL" id="JADGJQ010000045">
    <property type="protein sequence ID" value="KAJ3176038.1"/>
    <property type="molecule type" value="Genomic_DNA"/>
</dbReference>
<evidence type="ECO:0000313" key="2">
    <source>
        <dbReference type="EMBL" id="KAJ3176038.1"/>
    </source>
</evidence>
<dbReference type="Proteomes" id="UP001212152">
    <property type="component" value="Unassembled WGS sequence"/>
</dbReference>
<feature type="region of interest" description="Disordered" evidence="1">
    <location>
        <begin position="121"/>
        <end position="170"/>
    </location>
</feature>
<comment type="caution">
    <text evidence="2">The sequence shown here is derived from an EMBL/GenBank/DDBJ whole genome shotgun (WGS) entry which is preliminary data.</text>
</comment>
<dbReference type="AlphaFoldDB" id="A0AAD5THC3"/>
<evidence type="ECO:0000313" key="3">
    <source>
        <dbReference type="Proteomes" id="UP001212152"/>
    </source>
</evidence>
<gene>
    <name evidence="2" type="ORF">HDU87_005555</name>
</gene>
<feature type="compositionally biased region" description="Acidic residues" evidence="1">
    <location>
        <begin position="141"/>
        <end position="155"/>
    </location>
</feature>
<accession>A0AAD5THC3</accession>
<evidence type="ECO:0000256" key="1">
    <source>
        <dbReference type="SAM" id="MobiDB-lite"/>
    </source>
</evidence>
<protein>
    <submittedName>
        <fullName evidence="2">Uncharacterized protein</fullName>
    </submittedName>
</protein>
<sequence>METNRSRWSCDKEGSDVLDDKLWNHPGVAGDAVADERMFWRMMRGSLWQAWEKLMPDTNYGYDARNFPQQTKEGYAAASKKYGDALGRDPTTQKERILMESSSGLDKEDLEHTFYCSMNSAGEKRAAAEPQAVTKRRKENPDDEYDSGDDESDFDEVPKAPGKITLKVWKKPWGQKTRKFGARGRERGSG</sequence>
<organism evidence="2 3">
    <name type="scientific">Geranomyces variabilis</name>
    <dbReference type="NCBI Taxonomy" id="109894"/>
    <lineage>
        <taxon>Eukaryota</taxon>
        <taxon>Fungi</taxon>
        <taxon>Fungi incertae sedis</taxon>
        <taxon>Chytridiomycota</taxon>
        <taxon>Chytridiomycota incertae sedis</taxon>
        <taxon>Chytridiomycetes</taxon>
        <taxon>Spizellomycetales</taxon>
        <taxon>Powellomycetaceae</taxon>
        <taxon>Geranomyces</taxon>
    </lineage>
</organism>
<reference evidence="2" key="1">
    <citation type="submission" date="2020-05" db="EMBL/GenBank/DDBJ databases">
        <title>Phylogenomic resolution of chytrid fungi.</title>
        <authorList>
            <person name="Stajich J.E."/>
            <person name="Amses K."/>
            <person name="Simmons R."/>
            <person name="Seto K."/>
            <person name="Myers J."/>
            <person name="Bonds A."/>
            <person name="Quandt C.A."/>
            <person name="Barry K."/>
            <person name="Liu P."/>
            <person name="Grigoriev I."/>
            <person name="Longcore J.E."/>
            <person name="James T.Y."/>
        </authorList>
    </citation>
    <scope>NUCLEOTIDE SEQUENCE</scope>
    <source>
        <strain evidence="2">JEL0379</strain>
    </source>
</reference>
<keyword evidence="3" id="KW-1185">Reference proteome</keyword>
<proteinExistence type="predicted"/>